<dbReference type="EMBL" id="JAGEOJ010000011">
    <property type="protein sequence ID" value="MBO2450885.1"/>
    <property type="molecule type" value="Genomic_DNA"/>
</dbReference>
<evidence type="ECO:0000313" key="8">
    <source>
        <dbReference type="EMBL" id="MBO2450885.1"/>
    </source>
</evidence>
<evidence type="ECO:0000259" key="5">
    <source>
        <dbReference type="Pfam" id="PF04539"/>
    </source>
</evidence>
<dbReference type="CDD" id="cd06171">
    <property type="entry name" value="Sigma70_r4"/>
    <property type="match status" value="1"/>
</dbReference>
<dbReference type="NCBIfam" id="TIGR02937">
    <property type="entry name" value="sigma70-ECF"/>
    <property type="match status" value="1"/>
</dbReference>
<evidence type="ECO:0000259" key="6">
    <source>
        <dbReference type="Pfam" id="PF04542"/>
    </source>
</evidence>
<feature type="domain" description="RNA polymerase sigma-70 region 2" evidence="6">
    <location>
        <begin position="26"/>
        <end position="95"/>
    </location>
</feature>
<dbReference type="Pfam" id="PF04539">
    <property type="entry name" value="Sigma70_r3"/>
    <property type="match status" value="1"/>
</dbReference>
<dbReference type="PANTHER" id="PTHR30385">
    <property type="entry name" value="SIGMA FACTOR F FLAGELLAR"/>
    <property type="match status" value="1"/>
</dbReference>
<evidence type="ECO:0000313" key="9">
    <source>
        <dbReference type="Proteomes" id="UP000669179"/>
    </source>
</evidence>
<feature type="domain" description="RNA polymerase sigma-70 region 3" evidence="5">
    <location>
        <begin position="106"/>
        <end position="165"/>
    </location>
</feature>
<proteinExistence type="predicted"/>
<dbReference type="Pfam" id="PF04542">
    <property type="entry name" value="Sigma70_r2"/>
    <property type="match status" value="1"/>
</dbReference>
<dbReference type="Proteomes" id="UP000669179">
    <property type="component" value="Unassembled WGS sequence"/>
</dbReference>
<feature type="domain" description="RNA polymerase sigma-70 region 4" evidence="7">
    <location>
        <begin position="193"/>
        <end position="242"/>
    </location>
</feature>
<accession>A0A939PE02</accession>
<evidence type="ECO:0000259" key="7">
    <source>
        <dbReference type="Pfam" id="PF04545"/>
    </source>
</evidence>
<keyword evidence="9" id="KW-1185">Reference proteome</keyword>
<dbReference type="InterPro" id="IPR013324">
    <property type="entry name" value="RNA_pol_sigma_r3/r4-like"/>
</dbReference>
<evidence type="ECO:0000256" key="4">
    <source>
        <dbReference type="ARBA" id="ARBA00023163"/>
    </source>
</evidence>
<dbReference type="GO" id="GO:0003677">
    <property type="term" value="F:DNA binding"/>
    <property type="evidence" value="ECO:0007669"/>
    <property type="project" value="UniProtKB-KW"/>
</dbReference>
<evidence type="ECO:0000256" key="1">
    <source>
        <dbReference type="ARBA" id="ARBA00023015"/>
    </source>
</evidence>
<dbReference type="InterPro" id="IPR036388">
    <property type="entry name" value="WH-like_DNA-bd_sf"/>
</dbReference>
<keyword evidence="2" id="KW-0731">Sigma factor</keyword>
<organism evidence="8 9">
    <name type="scientific">Actinomadura barringtoniae</name>
    <dbReference type="NCBI Taxonomy" id="1427535"/>
    <lineage>
        <taxon>Bacteria</taxon>
        <taxon>Bacillati</taxon>
        <taxon>Actinomycetota</taxon>
        <taxon>Actinomycetes</taxon>
        <taxon>Streptosporangiales</taxon>
        <taxon>Thermomonosporaceae</taxon>
        <taxon>Actinomadura</taxon>
    </lineage>
</organism>
<keyword evidence="4" id="KW-0804">Transcription</keyword>
<dbReference type="Gene3D" id="1.10.10.10">
    <property type="entry name" value="Winged helix-like DNA-binding domain superfamily/Winged helix DNA-binding domain"/>
    <property type="match status" value="2"/>
</dbReference>
<dbReference type="InterPro" id="IPR013325">
    <property type="entry name" value="RNA_pol_sigma_r2"/>
</dbReference>
<comment type="caution">
    <text evidence="8">The sequence shown here is derived from an EMBL/GenBank/DDBJ whole genome shotgun (WGS) entry which is preliminary data.</text>
</comment>
<keyword evidence="1" id="KW-0805">Transcription regulation</keyword>
<dbReference type="GO" id="GO:0006352">
    <property type="term" value="P:DNA-templated transcription initiation"/>
    <property type="evidence" value="ECO:0007669"/>
    <property type="project" value="InterPro"/>
</dbReference>
<dbReference type="SUPFAM" id="SSF88659">
    <property type="entry name" value="Sigma3 and sigma4 domains of RNA polymerase sigma factors"/>
    <property type="match status" value="2"/>
</dbReference>
<dbReference type="InterPro" id="IPR014322">
    <property type="entry name" value="RNA_pol_sigma-B/F/G"/>
</dbReference>
<dbReference type="GO" id="GO:0016987">
    <property type="term" value="F:sigma factor activity"/>
    <property type="evidence" value="ECO:0007669"/>
    <property type="project" value="UniProtKB-KW"/>
</dbReference>
<sequence>MAEQLLSELNAPSIDRPREEQIRSELAELHAPIVRSIAHRYANRGEPNDDLEQAAYVGLVKAINNYDPQLSDRFIRYAVPVMQGEVKRHFRDKTWAVHVPRRLQELRAEFNQATRDFEREHSRSPTTAEIAEVLGISRDEVIEVMIVSDAYSPVSLDAPVNDGEKEVSVLGDTLGAEDDALEKLVDGEALAPLLDELPERERTVVLLRFFGNKTQYQIAEQLGCSQMHVSRMLRRTLKRLRAGLLAED</sequence>
<dbReference type="InterPro" id="IPR007624">
    <property type="entry name" value="RNA_pol_sigma70_r3"/>
</dbReference>
<keyword evidence="3" id="KW-0238">DNA-binding</keyword>
<evidence type="ECO:0000256" key="2">
    <source>
        <dbReference type="ARBA" id="ARBA00023082"/>
    </source>
</evidence>
<dbReference type="PANTHER" id="PTHR30385:SF4">
    <property type="entry name" value="RNA POLYMERASE SIGMA-E FACTOR"/>
    <property type="match status" value="1"/>
</dbReference>
<dbReference type="Pfam" id="PF04545">
    <property type="entry name" value="Sigma70_r4"/>
    <property type="match status" value="1"/>
</dbReference>
<protein>
    <submittedName>
        <fullName evidence="8">SigB/SigF/SigG family RNA polymerase sigma factor</fullName>
    </submittedName>
</protein>
<dbReference type="InterPro" id="IPR007630">
    <property type="entry name" value="RNA_pol_sigma70_r4"/>
</dbReference>
<dbReference type="InterPro" id="IPR007627">
    <property type="entry name" value="RNA_pol_sigma70_r2"/>
</dbReference>
<dbReference type="AlphaFoldDB" id="A0A939PE02"/>
<dbReference type="InterPro" id="IPR000943">
    <property type="entry name" value="RNA_pol_sigma70"/>
</dbReference>
<dbReference type="Gene3D" id="1.20.120.1810">
    <property type="match status" value="1"/>
</dbReference>
<dbReference type="PRINTS" id="PR00046">
    <property type="entry name" value="SIGMA70FCT"/>
</dbReference>
<gene>
    <name evidence="8" type="ORF">J4573_27575</name>
</gene>
<dbReference type="InterPro" id="IPR014284">
    <property type="entry name" value="RNA_pol_sigma-70_dom"/>
</dbReference>
<reference evidence="8" key="1">
    <citation type="submission" date="2021-03" db="EMBL/GenBank/DDBJ databases">
        <authorList>
            <person name="Kanchanasin P."/>
            <person name="Saeng-In P."/>
            <person name="Phongsopitanun W."/>
            <person name="Yuki M."/>
            <person name="Kudo T."/>
            <person name="Ohkuma M."/>
            <person name="Tanasupawat S."/>
        </authorList>
    </citation>
    <scope>NUCLEOTIDE SEQUENCE</scope>
    <source>
        <strain evidence="8">GKU 128</strain>
    </source>
</reference>
<dbReference type="SUPFAM" id="SSF88946">
    <property type="entry name" value="Sigma2 domain of RNA polymerase sigma factors"/>
    <property type="match status" value="1"/>
</dbReference>
<name>A0A939PE02_9ACTN</name>
<evidence type="ECO:0000256" key="3">
    <source>
        <dbReference type="ARBA" id="ARBA00023125"/>
    </source>
</evidence>
<dbReference type="NCBIfam" id="TIGR02980">
    <property type="entry name" value="SigBFG"/>
    <property type="match status" value="1"/>
</dbReference>